<reference evidence="2" key="1">
    <citation type="journal article" date="2020" name="New Phytol.">
        <title>Comparative genomics reveals dynamic genome evolution in host specialist ectomycorrhizal fungi.</title>
        <authorList>
            <person name="Lofgren L.A."/>
            <person name="Nguyen N.H."/>
            <person name="Vilgalys R."/>
            <person name="Ruytinx J."/>
            <person name="Liao H.L."/>
            <person name="Branco S."/>
            <person name="Kuo A."/>
            <person name="LaButti K."/>
            <person name="Lipzen A."/>
            <person name="Andreopoulos W."/>
            <person name="Pangilinan J."/>
            <person name="Riley R."/>
            <person name="Hundley H."/>
            <person name="Na H."/>
            <person name="Barry K."/>
            <person name="Grigoriev I.V."/>
            <person name="Stajich J.E."/>
            <person name="Kennedy P.G."/>
        </authorList>
    </citation>
    <scope>NUCLEOTIDE SEQUENCE</scope>
    <source>
        <strain evidence="2">DOB743</strain>
    </source>
</reference>
<feature type="compositionally biased region" description="Acidic residues" evidence="1">
    <location>
        <begin position="589"/>
        <end position="608"/>
    </location>
</feature>
<feature type="compositionally biased region" description="Polar residues" evidence="1">
    <location>
        <begin position="219"/>
        <end position="251"/>
    </location>
</feature>
<feature type="compositionally biased region" description="Basic and acidic residues" evidence="1">
    <location>
        <begin position="258"/>
        <end position="268"/>
    </location>
</feature>
<dbReference type="AlphaFoldDB" id="A0A9P6ZL17"/>
<feature type="compositionally biased region" description="Low complexity" evidence="1">
    <location>
        <begin position="457"/>
        <end position="474"/>
    </location>
</feature>
<protein>
    <submittedName>
        <fullName evidence="2">Uncharacterized protein</fullName>
    </submittedName>
</protein>
<feature type="region of interest" description="Disordered" evidence="1">
    <location>
        <begin position="1"/>
        <end position="36"/>
    </location>
</feature>
<sequence>MEKTNICHSMSASSSYSSNTSTPSSSPSAGTKGHHDISESCIGISLVDQGSLTELTTSSDLRACIHTGYLSSAFSPVSPVTPSYEHELDDISGSPPPPPSSSPIAYQEPLPYEDEDEETTSHSSSGSCRYLPGSTAHAEAESANISDCLKTKRRLLSNTQENTSFVQFTSQALSDRLQLEKKSIVESSVPLLTGLARHGRRYSEQHSNSYHTIPHASNRLRTNKTLSTAKSLSRPQSTVGDSSEGRFNNRGTLPLDDLIEHAEQEPPTKKAKTGRLASDRSDLPKIRTRFLAKEPASLRRAQSLVSQTSTDRDDEDVVKLLDGSNPSTGSLLPTIVYPTAQLDSPICPPTMPTTPLPDTVGYFRAKRNPLVRTPAFRAPSKQSPKIPPVPIIAPPRFPSPFIIKCEEDLAGDRIKILLTKEREERKSDGLDLPQIPDDCSNRSESESSASDDEYWADESSLSASESESVASRNSDPSLGTEKSRSRERWSRALGLDDCFRKEVVGWMLDARVLPNIPPMRKDCVEIDDLFDQLDTCRNTRFHAVHLFHRYFFRVTDKKLSINLSTIASPARSLRGRNDSSTNSRASSSEDSDDESSGGDWDGESDAASDDTVVVKKEQVSGYESESDNWQDGQEAVIWDTALGSLALCVKFHRDFLGPLSPVYAYEFLDLARHSVSYQDLEVSQRDILSACGFSLGSITPQGFMDELWLALPTLRKATEPVKDGWKSVQVEIWDRLFDALIEPDVPQFPVSLLTASALLDGLIIAIARHYKTEADTETWRFQRNSGCRCPAPSTCTPENTTKQVPWQVYVSKAMDAVKDVVLDVTDILQIRDADLERCRAWMSQVGCE</sequence>
<dbReference type="OrthoDB" id="3250555at2759"/>
<organism evidence="2 3">
    <name type="scientific">Suillus placidus</name>
    <dbReference type="NCBI Taxonomy" id="48579"/>
    <lineage>
        <taxon>Eukaryota</taxon>
        <taxon>Fungi</taxon>
        <taxon>Dikarya</taxon>
        <taxon>Basidiomycota</taxon>
        <taxon>Agaricomycotina</taxon>
        <taxon>Agaricomycetes</taxon>
        <taxon>Agaricomycetidae</taxon>
        <taxon>Boletales</taxon>
        <taxon>Suillineae</taxon>
        <taxon>Suillaceae</taxon>
        <taxon>Suillus</taxon>
    </lineage>
</organism>
<keyword evidence="3" id="KW-1185">Reference proteome</keyword>
<feature type="region of interest" description="Disordered" evidence="1">
    <location>
        <begin position="76"/>
        <end position="132"/>
    </location>
</feature>
<accession>A0A9P6ZL17</accession>
<evidence type="ECO:0000313" key="3">
    <source>
        <dbReference type="Proteomes" id="UP000714275"/>
    </source>
</evidence>
<feature type="region of interest" description="Disordered" evidence="1">
    <location>
        <begin position="423"/>
        <end position="486"/>
    </location>
</feature>
<gene>
    <name evidence="2" type="ORF">EV702DRAFT_1281971</name>
</gene>
<feature type="region of interest" description="Disordered" evidence="1">
    <location>
        <begin position="571"/>
        <end position="611"/>
    </location>
</feature>
<evidence type="ECO:0000313" key="2">
    <source>
        <dbReference type="EMBL" id="KAG1769955.1"/>
    </source>
</evidence>
<proteinExistence type="predicted"/>
<dbReference type="Proteomes" id="UP000714275">
    <property type="component" value="Unassembled WGS sequence"/>
</dbReference>
<comment type="caution">
    <text evidence="2">The sequence shown here is derived from an EMBL/GenBank/DDBJ whole genome shotgun (WGS) entry which is preliminary data.</text>
</comment>
<feature type="compositionally biased region" description="Low complexity" evidence="1">
    <location>
        <begin position="578"/>
        <end position="588"/>
    </location>
</feature>
<feature type="region of interest" description="Disordered" evidence="1">
    <location>
        <begin position="200"/>
        <end position="278"/>
    </location>
</feature>
<name>A0A9P6ZL17_9AGAM</name>
<feature type="compositionally biased region" description="Low complexity" evidence="1">
    <location>
        <begin position="9"/>
        <end position="29"/>
    </location>
</feature>
<dbReference type="EMBL" id="JABBWD010000068">
    <property type="protein sequence ID" value="KAG1769955.1"/>
    <property type="molecule type" value="Genomic_DNA"/>
</dbReference>
<evidence type="ECO:0000256" key="1">
    <source>
        <dbReference type="SAM" id="MobiDB-lite"/>
    </source>
</evidence>